<dbReference type="EMBL" id="LDSL01000249">
    <property type="protein sequence ID" value="KTT10329.1"/>
    <property type="molecule type" value="Genomic_DNA"/>
</dbReference>
<dbReference type="InterPro" id="IPR008462">
    <property type="entry name" value="CsbD"/>
</dbReference>
<protein>
    <recommendedName>
        <fullName evidence="3">CsbD-like domain-containing protein</fullName>
    </recommendedName>
</protein>
<evidence type="ECO:0000256" key="2">
    <source>
        <dbReference type="SAM" id="MobiDB-lite"/>
    </source>
</evidence>
<dbReference type="Pfam" id="PF05532">
    <property type="entry name" value="CsbD"/>
    <property type="match status" value="1"/>
</dbReference>
<evidence type="ECO:0000256" key="1">
    <source>
        <dbReference type="ARBA" id="ARBA00009129"/>
    </source>
</evidence>
<comment type="caution">
    <text evidence="4">The sequence shown here is derived from an EMBL/GenBank/DDBJ whole genome shotgun (WGS) entry which is preliminary data.</text>
</comment>
<feature type="region of interest" description="Disordered" evidence="2">
    <location>
        <begin position="35"/>
        <end position="63"/>
    </location>
</feature>
<dbReference type="InterPro" id="IPR036629">
    <property type="entry name" value="YjbJ_sf"/>
</dbReference>
<accession>A0A147GLJ7</accession>
<feature type="compositionally biased region" description="Basic and acidic residues" evidence="2">
    <location>
        <begin position="48"/>
        <end position="63"/>
    </location>
</feature>
<organism evidence="4 5">
    <name type="scientific">Pseudacidovorax intermedius</name>
    <dbReference type="NCBI Taxonomy" id="433924"/>
    <lineage>
        <taxon>Bacteria</taxon>
        <taxon>Pseudomonadati</taxon>
        <taxon>Pseudomonadota</taxon>
        <taxon>Betaproteobacteria</taxon>
        <taxon>Burkholderiales</taxon>
        <taxon>Comamonadaceae</taxon>
        <taxon>Pseudacidovorax</taxon>
    </lineage>
</organism>
<dbReference type="AlphaFoldDB" id="A0A147GLJ7"/>
<dbReference type="PANTHER" id="PTHR34977">
    <property type="entry name" value="UPF0337 PROTEIN YJBJ"/>
    <property type="match status" value="1"/>
</dbReference>
<gene>
    <name evidence="4" type="ORF">NS331_25045</name>
</gene>
<feature type="domain" description="CsbD-like" evidence="3">
    <location>
        <begin position="4"/>
        <end position="56"/>
    </location>
</feature>
<comment type="similarity">
    <text evidence="1">Belongs to the UPF0337 (CsbD) family.</text>
</comment>
<dbReference type="RefSeq" id="WP_058644592.1">
    <property type="nucleotide sequence ID" value="NZ_LDSL01000249.1"/>
</dbReference>
<dbReference type="PANTHER" id="PTHR34977:SF1">
    <property type="entry name" value="UPF0337 PROTEIN YJBJ"/>
    <property type="match status" value="1"/>
</dbReference>
<evidence type="ECO:0000313" key="5">
    <source>
        <dbReference type="Proteomes" id="UP000072741"/>
    </source>
</evidence>
<evidence type="ECO:0000259" key="3">
    <source>
        <dbReference type="Pfam" id="PF05532"/>
    </source>
</evidence>
<dbReference type="Gene3D" id="1.10.1470.10">
    <property type="entry name" value="YjbJ"/>
    <property type="match status" value="1"/>
</dbReference>
<proteinExistence type="inferred from homology"/>
<dbReference type="Proteomes" id="UP000072741">
    <property type="component" value="Unassembled WGS sequence"/>
</dbReference>
<dbReference type="SUPFAM" id="SSF69047">
    <property type="entry name" value="Hypothetical protein YjbJ"/>
    <property type="match status" value="1"/>
</dbReference>
<sequence>MNKDSVQGNLKQAKGAIKETFGKVTGNEKLQAEGMADKVAGKTQESYGDAKEAAKDAADKLRH</sequence>
<name>A0A147GLJ7_9BURK</name>
<reference evidence="4 5" key="1">
    <citation type="journal article" date="2016" name="Front. Microbiol.">
        <title>Genomic Resource of Rice Seed Associated Bacteria.</title>
        <authorList>
            <person name="Midha S."/>
            <person name="Bansal K."/>
            <person name="Sharma S."/>
            <person name="Kumar N."/>
            <person name="Patil P.P."/>
            <person name="Chaudhry V."/>
            <person name="Patil P.B."/>
        </authorList>
    </citation>
    <scope>NUCLEOTIDE SEQUENCE [LARGE SCALE GENOMIC DNA]</scope>
    <source>
        <strain evidence="4 5">NS331</strain>
    </source>
</reference>
<keyword evidence="5" id="KW-1185">Reference proteome</keyword>
<evidence type="ECO:0000313" key="4">
    <source>
        <dbReference type="EMBL" id="KTT10329.1"/>
    </source>
</evidence>
<dbReference type="OrthoDB" id="8564562at2"/>
<dbReference type="InterPro" id="IPR050423">
    <property type="entry name" value="UPF0337_stress_rsp"/>
</dbReference>